<accession>A0A5C1V9S7</accession>
<dbReference type="PANTHER" id="PTHR37520:SF1">
    <property type="entry name" value="INTRON-ENCODED DNA ENDONUCLEASE AI2A-RELATED"/>
    <property type="match status" value="1"/>
</dbReference>
<dbReference type="EMBL" id="MG010657">
    <property type="protein sequence ID" value="QEN73761.1"/>
    <property type="molecule type" value="Genomic_DNA"/>
</dbReference>
<dbReference type="SUPFAM" id="SSF55608">
    <property type="entry name" value="Homing endonucleases"/>
    <property type="match status" value="2"/>
</dbReference>
<protein>
    <submittedName>
        <fullName evidence="2">LAGLIDADG endonuclease</fullName>
    </submittedName>
</protein>
<name>A0A5C1V9S7_9PEZI</name>
<dbReference type="PANTHER" id="PTHR37520">
    <property type="entry name" value="INTRON-ENCODED DNA ENDONUCLEASE AI2A-RELATED"/>
    <property type="match status" value="1"/>
</dbReference>
<dbReference type="Pfam" id="PF00961">
    <property type="entry name" value="LAGLIDADG_1"/>
    <property type="match status" value="2"/>
</dbReference>
<organism evidence="2">
    <name type="scientific">Ceratocystis fimbriata</name>
    <dbReference type="NCBI Taxonomy" id="5158"/>
    <lineage>
        <taxon>Eukaryota</taxon>
        <taxon>Fungi</taxon>
        <taxon>Dikarya</taxon>
        <taxon>Ascomycota</taxon>
        <taxon>Pezizomycotina</taxon>
        <taxon>Sordariomycetes</taxon>
        <taxon>Hypocreomycetidae</taxon>
        <taxon>Microascales</taxon>
        <taxon>Ceratocystidaceae</taxon>
        <taxon>Ceratocystis</taxon>
    </lineage>
</organism>
<feature type="domain" description="Homing endonuclease LAGLIDADG" evidence="1">
    <location>
        <begin position="106"/>
        <end position="173"/>
    </location>
</feature>
<geneLocation type="mitochondrion" evidence="2"/>
<dbReference type="GO" id="GO:0004519">
    <property type="term" value="F:endonuclease activity"/>
    <property type="evidence" value="ECO:0007669"/>
    <property type="project" value="UniProtKB-KW"/>
</dbReference>
<keyword evidence="2" id="KW-0255">Endonuclease</keyword>
<dbReference type="AlphaFoldDB" id="A0A5C1V9S7"/>
<keyword evidence="2" id="KW-0496">Mitochondrion</keyword>
<feature type="domain" description="Homing endonuclease LAGLIDADG" evidence="1">
    <location>
        <begin position="213"/>
        <end position="302"/>
    </location>
</feature>
<dbReference type="RefSeq" id="YP_009704198.1">
    <property type="nucleotide sequence ID" value="NC_044963.1"/>
</dbReference>
<dbReference type="GeneID" id="41954363"/>
<keyword evidence="2" id="KW-0540">Nuclease</keyword>
<dbReference type="InterPro" id="IPR027434">
    <property type="entry name" value="Homing_endonucl"/>
</dbReference>
<evidence type="ECO:0000313" key="2">
    <source>
        <dbReference type="EMBL" id="QEN73761.1"/>
    </source>
</evidence>
<dbReference type="Gene3D" id="3.10.28.10">
    <property type="entry name" value="Homing endonucleases"/>
    <property type="match status" value="2"/>
</dbReference>
<sequence>MSIMLVLIRCKFEIIRKLVGISEAIRLILVFIKLKFFNLMPKLFIFNTHIFINKTCISHPKSPLLKNKSSLIFSKNMSTKSLDNKNTGVRAQSSMEFCDLAFREWLAGLIDGDGYFLLSKNGYNSCEITMDARDKKVLYLIQQRYGGSVKQISNAKAFKYKLRNRAGLISIISDINGLVRNPTRLLQMNKLCEKFDIELKYSENLIFNSGWFSGFIDSDGSIYYNESSGQVFIGISQKNKFLLEPLVDIYGGRVDISSPKIEAFKYVVYRKTELFNLIDNYFSKYPLRTEKMKRVNLIKKFYLTRVSKNNKDIVKFNEWVKFKDRWEKYQD</sequence>
<keyword evidence="2" id="KW-0378">Hydrolase</keyword>
<dbReference type="InterPro" id="IPR004860">
    <property type="entry name" value="LAGLIDADG_dom"/>
</dbReference>
<reference evidence="2" key="1">
    <citation type="submission" date="2017-09" db="EMBL/GenBank/DDBJ databases">
        <title>Comparative analysis of mitochondrial genomes in Ceratocystis.</title>
        <authorList>
            <person name="Naidoo K."/>
            <person name="Steenkamp E.T."/>
            <person name="Coetzee M.P.A."/>
            <person name="Kleeper P."/>
            <person name="Wingfield M.J."/>
            <person name="Wingfield B.D."/>
        </authorList>
    </citation>
    <scope>NUCLEOTIDE SEQUENCE</scope>
    <source>
        <strain evidence="2">CMW15049</strain>
    </source>
</reference>
<evidence type="ECO:0000259" key="1">
    <source>
        <dbReference type="Pfam" id="PF00961"/>
    </source>
</evidence>
<proteinExistence type="predicted"/>
<gene>
    <name evidence="2" type="primary">oi5nad5</name>
</gene>